<keyword evidence="3" id="KW-1185">Reference proteome</keyword>
<dbReference type="InterPro" id="IPR015797">
    <property type="entry name" value="NUDIX_hydrolase-like_dom_sf"/>
</dbReference>
<evidence type="ECO:0000256" key="1">
    <source>
        <dbReference type="SAM" id="MobiDB-lite"/>
    </source>
</evidence>
<feature type="region of interest" description="Disordered" evidence="1">
    <location>
        <begin position="72"/>
        <end position="122"/>
    </location>
</feature>
<protein>
    <recommendedName>
        <fullName evidence="4">Nudix hydrolase domain-containing protein</fullName>
    </recommendedName>
</protein>
<organism evidence="2 3">
    <name type="scientific">Angustibacter aerolatus</name>
    <dbReference type="NCBI Taxonomy" id="1162965"/>
    <lineage>
        <taxon>Bacteria</taxon>
        <taxon>Bacillati</taxon>
        <taxon>Actinomycetota</taxon>
        <taxon>Actinomycetes</taxon>
        <taxon>Kineosporiales</taxon>
        <taxon>Kineosporiaceae</taxon>
    </lineage>
</organism>
<dbReference type="Gene3D" id="3.90.79.10">
    <property type="entry name" value="Nucleoside Triphosphate Pyrophosphohydrolase"/>
    <property type="match status" value="1"/>
</dbReference>
<comment type="caution">
    <text evidence="2">The sequence shown here is derived from an EMBL/GenBank/DDBJ whole genome shotgun (WGS) entry which is preliminary data.</text>
</comment>
<sequence>MRLDLALPDFAYRATSAEGLVEHEVCPVFTATVDADPVPDPDEVGDWRWVDWAEYRRTAARLALAAQPLVGAAGRRPRGRRPLSERLRSGRRGAGGRPARATGAQHDLVVDQPARRCDRRRR</sequence>
<dbReference type="Proteomes" id="UP001157017">
    <property type="component" value="Unassembled WGS sequence"/>
</dbReference>
<evidence type="ECO:0008006" key="4">
    <source>
        <dbReference type="Google" id="ProtNLM"/>
    </source>
</evidence>
<proteinExistence type="predicted"/>
<evidence type="ECO:0000313" key="3">
    <source>
        <dbReference type="Proteomes" id="UP001157017"/>
    </source>
</evidence>
<name>A0ABQ6JE72_9ACTN</name>
<evidence type="ECO:0000313" key="2">
    <source>
        <dbReference type="EMBL" id="GMA86501.1"/>
    </source>
</evidence>
<reference evidence="3" key="1">
    <citation type="journal article" date="2019" name="Int. J. Syst. Evol. Microbiol.">
        <title>The Global Catalogue of Microorganisms (GCM) 10K type strain sequencing project: providing services to taxonomists for standard genome sequencing and annotation.</title>
        <authorList>
            <consortium name="The Broad Institute Genomics Platform"/>
            <consortium name="The Broad Institute Genome Sequencing Center for Infectious Disease"/>
            <person name="Wu L."/>
            <person name="Ma J."/>
        </authorList>
    </citation>
    <scope>NUCLEOTIDE SEQUENCE [LARGE SCALE GENOMIC DNA]</scope>
    <source>
        <strain evidence="3">NBRC 108730</strain>
    </source>
</reference>
<gene>
    <name evidence="2" type="ORF">GCM10025868_17510</name>
</gene>
<accession>A0ABQ6JE72</accession>
<dbReference type="EMBL" id="BSUZ01000001">
    <property type="protein sequence ID" value="GMA86501.1"/>
    <property type="molecule type" value="Genomic_DNA"/>
</dbReference>
<dbReference type="SUPFAM" id="SSF55811">
    <property type="entry name" value="Nudix"/>
    <property type="match status" value="1"/>
</dbReference>